<dbReference type="GO" id="GO:0016740">
    <property type="term" value="F:transferase activity"/>
    <property type="evidence" value="ECO:0007669"/>
    <property type="project" value="UniProtKB-KW"/>
</dbReference>
<name>A0A1F6SVV7_9PROT</name>
<dbReference type="Proteomes" id="UP000179334">
    <property type="component" value="Unassembled WGS sequence"/>
</dbReference>
<gene>
    <name evidence="2" type="ORF">A2V91_06120</name>
</gene>
<proteinExistence type="predicted"/>
<accession>A0A1F6SVV7</accession>
<dbReference type="EMBL" id="MFSR01000111">
    <property type="protein sequence ID" value="OGI37030.1"/>
    <property type="molecule type" value="Genomic_DNA"/>
</dbReference>
<evidence type="ECO:0000313" key="3">
    <source>
        <dbReference type="Proteomes" id="UP000179334"/>
    </source>
</evidence>
<dbReference type="Pfam" id="PF00156">
    <property type="entry name" value="Pribosyltran"/>
    <property type="match status" value="1"/>
</dbReference>
<protein>
    <submittedName>
        <fullName evidence="2">Phosphoribosyl transferase</fullName>
    </submittedName>
</protein>
<dbReference type="SUPFAM" id="SSF53271">
    <property type="entry name" value="PRTase-like"/>
    <property type="match status" value="1"/>
</dbReference>
<organism evidence="2 3">
    <name type="scientific">Candidatus Muproteobacteria bacterium RBG_16_64_10</name>
    <dbReference type="NCBI Taxonomy" id="1817757"/>
    <lineage>
        <taxon>Bacteria</taxon>
        <taxon>Pseudomonadati</taxon>
        <taxon>Pseudomonadota</taxon>
        <taxon>Candidatus Muproteobacteria</taxon>
    </lineage>
</organism>
<dbReference type="CDD" id="cd06223">
    <property type="entry name" value="PRTases_typeI"/>
    <property type="match status" value="1"/>
</dbReference>
<dbReference type="InterPro" id="IPR029057">
    <property type="entry name" value="PRTase-like"/>
</dbReference>
<dbReference type="Gene3D" id="3.40.50.2020">
    <property type="match status" value="1"/>
</dbReference>
<feature type="domain" description="Phosphoribosyltransferase" evidence="1">
    <location>
        <begin position="12"/>
        <end position="191"/>
    </location>
</feature>
<sequence>MRFRDRTDAGQKLAKLLDKHKNRPGVVYPLPRGGVALGVEIARALGMPLDLIIPRKIGHPYNPEYAICAVTEHGPPVCNEAEVARVDAVWFKQRVEAERREAQRRREHYLADRAPLPVAGKIAILVDDGIATGLTMRAAIQDARRRKPARIVVAVPVAPKETAELLAREVDEVAALEVADFYLGAVGAYYDYFPQLTDEEVIALLKGARGPSTDNATPA</sequence>
<reference evidence="2 3" key="1">
    <citation type="journal article" date="2016" name="Nat. Commun.">
        <title>Thousands of microbial genomes shed light on interconnected biogeochemical processes in an aquifer system.</title>
        <authorList>
            <person name="Anantharaman K."/>
            <person name="Brown C.T."/>
            <person name="Hug L.A."/>
            <person name="Sharon I."/>
            <person name="Castelle C.J."/>
            <person name="Probst A.J."/>
            <person name="Thomas B.C."/>
            <person name="Singh A."/>
            <person name="Wilkins M.J."/>
            <person name="Karaoz U."/>
            <person name="Brodie E.L."/>
            <person name="Williams K.H."/>
            <person name="Hubbard S.S."/>
            <person name="Banfield J.F."/>
        </authorList>
    </citation>
    <scope>NUCLEOTIDE SEQUENCE [LARGE SCALE GENOMIC DNA]</scope>
</reference>
<evidence type="ECO:0000313" key="2">
    <source>
        <dbReference type="EMBL" id="OGI37030.1"/>
    </source>
</evidence>
<evidence type="ECO:0000259" key="1">
    <source>
        <dbReference type="Pfam" id="PF00156"/>
    </source>
</evidence>
<dbReference type="Gene3D" id="3.30.1310.20">
    <property type="entry name" value="PRTase-like"/>
    <property type="match status" value="1"/>
</dbReference>
<keyword evidence="2" id="KW-0808">Transferase</keyword>
<dbReference type="AlphaFoldDB" id="A0A1F6SVV7"/>
<comment type="caution">
    <text evidence="2">The sequence shown here is derived from an EMBL/GenBank/DDBJ whole genome shotgun (WGS) entry which is preliminary data.</text>
</comment>
<dbReference type="InterPro" id="IPR000836">
    <property type="entry name" value="PRTase_dom"/>
</dbReference>